<evidence type="ECO:0000256" key="1">
    <source>
        <dbReference type="ARBA" id="ARBA00009451"/>
    </source>
</evidence>
<comment type="caution">
    <text evidence="5">The sequence shown here is derived from an EMBL/GenBank/DDBJ whole genome shotgun (WGS) entry which is preliminary data.</text>
</comment>
<dbReference type="InterPro" id="IPR047867">
    <property type="entry name" value="Ribosomal_uL22_bac/org-type"/>
</dbReference>
<dbReference type="EMBL" id="JH711586">
    <property type="protein sequence ID" value="EIW76105.1"/>
    <property type="molecule type" value="Genomic_DNA"/>
</dbReference>
<dbReference type="PANTHER" id="PTHR13501">
    <property type="entry name" value="CHLOROPLAST 50S RIBOSOMAL PROTEIN L22-RELATED"/>
    <property type="match status" value="1"/>
</dbReference>
<dbReference type="KEGG" id="cput:CONPUDRAFT_158138"/>
<keyword evidence="3 4" id="KW-0687">Ribonucleoprotein</keyword>
<dbReference type="Gene3D" id="3.90.470.10">
    <property type="entry name" value="Ribosomal protein L22/L17"/>
    <property type="match status" value="1"/>
</dbReference>
<dbReference type="OrthoDB" id="416470at2759"/>
<dbReference type="Pfam" id="PF00237">
    <property type="entry name" value="Ribosomal_L22"/>
    <property type="match status" value="1"/>
</dbReference>
<sequence>MQSLKSGVSLVSRSRQASIIKHTSSQIQQPCSRGMAGFNGPLDWVRQKFSPQFKVPERPKPPSTTFDEETCQAGKSSPVFVSKCLNVAWYTQHKFSTANFKISHRKLNMLGQQISGKPIDYAIMQMQFSEKRASKRIKSMLATAKHHATYYKNMETSKLIVAQAWVTKGPRTLKRLEPKGRGKYGIRVHPDSRMHVILEKGRTAEEIQKAERERKLKRIVSAGLVREDVPLRNPAGVWRW</sequence>
<dbReference type="RefSeq" id="XP_007773379.1">
    <property type="nucleotide sequence ID" value="XM_007775189.1"/>
</dbReference>
<proteinExistence type="inferred from homology"/>
<accession>A0A5M3MBU4</accession>
<comment type="similarity">
    <text evidence="1 4">Belongs to the universal ribosomal protein uL22 family.</text>
</comment>
<dbReference type="InterPro" id="IPR036394">
    <property type="entry name" value="Ribosomal_uL22_sf"/>
</dbReference>
<evidence type="ECO:0000313" key="6">
    <source>
        <dbReference type="Proteomes" id="UP000053558"/>
    </source>
</evidence>
<dbReference type="GO" id="GO:0003735">
    <property type="term" value="F:structural constituent of ribosome"/>
    <property type="evidence" value="ECO:0007669"/>
    <property type="project" value="InterPro"/>
</dbReference>
<dbReference type="AlphaFoldDB" id="A0A5M3MBU4"/>
<dbReference type="GeneID" id="19203873"/>
<keyword evidence="6" id="KW-1185">Reference proteome</keyword>
<dbReference type="GO" id="GO:0006412">
    <property type="term" value="P:translation"/>
    <property type="evidence" value="ECO:0007669"/>
    <property type="project" value="InterPro"/>
</dbReference>
<dbReference type="SUPFAM" id="SSF54843">
    <property type="entry name" value="Ribosomal protein L22"/>
    <property type="match status" value="1"/>
</dbReference>
<protein>
    <submittedName>
        <fullName evidence="5">Ribosomal protein L22</fullName>
    </submittedName>
</protein>
<evidence type="ECO:0000256" key="3">
    <source>
        <dbReference type="ARBA" id="ARBA00023274"/>
    </source>
</evidence>
<keyword evidence="2 4" id="KW-0689">Ribosomal protein</keyword>
<evidence type="ECO:0000256" key="2">
    <source>
        <dbReference type="ARBA" id="ARBA00022980"/>
    </source>
</evidence>
<name>A0A5M3MBU4_CONPW</name>
<dbReference type="GO" id="GO:0005762">
    <property type="term" value="C:mitochondrial large ribosomal subunit"/>
    <property type="evidence" value="ECO:0007669"/>
    <property type="project" value="TreeGrafter"/>
</dbReference>
<organism evidence="5 6">
    <name type="scientific">Coniophora puteana (strain RWD-64-598)</name>
    <name type="common">Brown rot fungus</name>
    <dbReference type="NCBI Taxonomy" id="741705"/>
    <lineage>
        <taxon>Eukaryota</taxon>
        <taxon>Fungi</taxon>
        <taxon>Dikarya</taxon>
        <taxon>Basidiomycota</taxon>
        <taxon>Agaricomycotina</taxon>
        <taxon>Agaricomycetes</taxon>
        <taxon>Agaricomycetidae</taxon>
        <taxon>Boletales</taxon>
        <taxon>Coniophorineae</taxon>
        <taxon>Coniophoraceae</taxon>
        <taxon>Coniophora</taxon>
    </lineage>
</organism>
<dbReference type="PANTHER" id="PTHR13501:SF8">
    <property type="entry name" value="LARGE RIBOSOMAL SUBUNIT PROTEIN UL22M"/>
    <property type="match status" value="1"/>
</dbReference>
<evidence type="ECO:0000256" key="4">
    <source>
        <dbReference type="RuleBase" id="RU004005"/>
    </source>
</evidence>
<dbReference type="OMA" id="STRIMNM"/>
<dbReference type="Proteomes" id="UP000053558">
    <property type="component" value="Unassembled WGS sequence"/>
</dbReference>
<reference evidence="6" key="1">
    <citation type="journal article" date="2012" name="Science">
        <title>The Paleozoic origin of enzymatic lignin decomposition reconstructed from 31 fungal genomes.</title>
        <authorList>
            <person name="Floudas D."/>
            <person name="Binder M."/>
            <person name="Riley R."/>
            <person name="Barry K."/>
            <person name="Blanchette R.A."/>
            <person name="Henrissat B."/>
            <person name="Martinez A.T."/>
            <person name="Otillar R."/>
            <person name="Spatafora J.W."/>
            <person name="Yadav J.S."/>
            <person name="Aerts A."/>
            <person name="Benoit I."/>
            <person name="Boyd A."/>
            <person name="Carlson A."/>
            <person name="Copeland A."/>
            <person name="Coutinho P.M."/>
            <person name="de Vries R.P."/>
            <person name="Ferreira P."/>
            <person name="Findley K."/>
            <person name="Foster B."/>
            <person name="Gaskell J."/>
            <person name="Glotzer D."/>
            <person name="Gorecki P."/>
            <person name="Heitman J."/>
            <person name="Hesse C."/>
            <person name="Hori C."/>
            <person name="Igarashi K."/>
            <person name="Jurgens J.A."/>
            <person name="Kallen N."/>
            <person name="Kersten P."/>
            <person name="Kohler A."/>
            <person name="Kuees U."/>
            <person name="Kumar T.K.A."/>
            <person name="Kuo A."/>
            <person name="LaButti K."/>
            <person name="Larrondo L.F."/>
            <person name="Lindquist E."/>
            <person name="Ling A."/>
            <person name="Lombard V."/>
            <person name="Lucas S."/>
            <person name="Lundell T."/>
            <person name="Martin R."/>
            <person name="McLaughlin D.J."/>
            <person name="Morgenstern I."/>
            <person name="Morin E."/>
            <person name="Murat C."/>
            <person name="Nagy L.G."/>
            <person name="Nolan M."/>
            <person name="Ohm R.A."/>
            <person name="Patyshakuliyeva A."/>
            <person name="Rokas A."/>
            <person name="Ruiz-Duenas F.J."/>
            <person name="Sabat G."/>
            <person name="Salamov A."/>
            <person name="Samejima M."/>
            <person name="Schmutz J."/>
            <person name="Slot J.C."/>
            <person name="St John F."/>
            <person name="Stenlid J."/>
            <person name="Sun H."/>
            <person name="Sun S."/>
            <person name="Syed K."/>
            <person name="Tsang A."/>
            <person name="Wiebenga A."/>
            <person name="Young D."/>
            <person name="Pisabarro A."/>
            <person name="Eastwood D.C."/>
            <person name="Martin F."/>
            <person name="Cullen D."/>
            <person name="Grigoriev I.V."/>
            <person name="Hibbett D.S."/>
        </authorList>
    </citation>
    <scope>NUCLEOTIDE SEQUENCE [LARGE SCALE GENOMIC DNA]</scope>
    <source>
        <strain evidence="6">RWD-64-598 SS2</strain>
    </source>
</reference>
<evidence type="ECO:0000313" key="5">
    <source>
        <dbReference type="EMBL" id="EIW76105.1"/>
    </source>
</evidence>
<dbReference type="InterPro" id="IPR001063">
    <property type="entry name" value="Ribosomal_uL22"/>
</dbReference>
<gene>
    <name evidence="5" type="ORF">CONPUDRAFT_158138</name>
</gene>